<keyword evidence="10 16" id="KW-0133">Cell shape</keyword>
<evidence type="ECO:0000256" key="13">
    <source>
        <dbReference type="ARBA" id="ARBA00023306"/>
    </source>
</evidence>
<evidence type="ECO:0000256" key="6">
    <source>
        <dbReference type="ARBA" id="ARBA00022618"/>
    </source>
</evidence>
<dbReference type="Gene3D" id="3.30.465.10">
    <property type="match status" value="1"/>
</dbReference>
<protein>
    <recommendedName>
        <fullName evidence="16">UDP-N-acetylenolpyruvoylglucosamine reductase</fullName>
        <ecNumber evidence="16">1.3.1.98</ecNumber>
    </recommendedName>
    <alternativeName>
        <fullName evidence="16">UDP-N-acetylmuramate dehydrogenase</fullName>
    </alternativeName>
</protein>
<dbReference type="PANTHER" id="PTHR21071">
    <property type="entry name" value="UDP-N-ACETYLENOLPYRUVOYLGLUCOSAMINE REDUCTASE"/>
    <property type="match status" value="1"/>
</dbReference>
<dbReference type="InterPro" id="IPR006094">
    <property type="entry name" value="Oxid_FAD_bind_N"/>
</dbReference>
<dbReference type="PANTHER" id="PTHR21071:SF4">
    <property type="entry name" value="UDP-N-ACETYLENOLPYRUVOYLGLUCOSAMINE REDUCTASE"/>
    <property type="match status" value="1"/>
</dbReference>
<dbReference type="HAMAP" id="MF_00037">
    <property type="entry name" value="MurB"/>
    <property type="match status" value="1"/>
</dbReference>
<sequence length="304" mass="33313">MQVTEIYKQLSTIIDPTLIKMNEPLKNYTYTKTGGNADIYITPIKYSEIQKTIQYANENNITVTFLGNGSNIIIRDGGIRGIVISLLGLTDVQVEYDTIIASSGAAIIDVSRIARDHHLTGLEFACGIPGSVGGAVYMNAGAYGGEVKDVIESATVVNHHGEILTLTNEALALDYRTSIIQSEHYVVLEATFKLQRGDINLIQSQMDILTERREDKQPLEYPSCGSVFRRPPGHFAGQLIQEAGLQGYRMGGVEVSKKHAGFIVNVDNGTATDYEEMIAHVQKVVLENSGIELQPEVRVIGEKI</sequence>
<dbReference type="GO" id="GO:0071555">
    <property type="term" value="P:cell wall organization"/>
    <property type="evidence" value="ECO:0007669"/>
    <property type="project" value="UniProtKB-KW"/>
</dbReference>
<dbReference type="Proteomes" id="UP000249579">
    <property type="component" value="Unassembled WGS sequence"/>
</dbReference>
<evidence type="ECO:0000259" key="17">
    <source>
        <dbReference type="PROSITE" id="PS51387"/>
    </source>
</evidence>
<dbReference type="Pfam" id="PF01565">
    <property type="entry name" value="FAD_binding_4"/>
    <property type="match status" value="1"/>
</dbReference>
<evidence type="ECO:0000256" key="14">
    <source>
        <dbReference type="ARBA" id="ARBA00023316"/>
    </source>
</evidence>
<dbReference type="GO" id="GO:0071949">
    <property type="term" value="F:FAD binding"/>
    <property type="evidence" value="ECO:0007669"/>
    <property type="project" value="InterPro"/>
</dbReference>
<dbReference type="InterPro" id="IPR016166">
    <property type="entry name" value="FAD-bd_PCMH"/>
</dbReference>
<keyword evidence="9 16" id="KW-0521">NADP</keyword>
<dbReference type="InterPro" id="IPR016169">
    <property type="entry name" value="FAD-bd_PCMH_sub2"/>
</dbReference>
<evidence type="ECO:0000256" key="16">
    <source>
        <dbReference type="HAMAP-Rule" id="MF_00037"/>
    </source>
</evidence>
<keyword evidence="14 16" id="KW-0961">Cell wall biogenesis/degradation</keyword>
<dbReference type="SUPFAM" id="SSF56176">
    <property type="entry name" value="FAD-binding/transporter-associated domain-like"/>
    <property type="match status" value="1"/>
</dbReference>
<evidence type="ECO:0000256" key="4">
    <source>
        <dbReference type="ARBA" id="ARBA00004752"/>
    </source>
</evidence>
<dbReference type="PROSITE" id="PS51387">
    <property type="entry name" value="FAD_PCMH"/>
    <property type="match status" value="1"/>
</dbReference>
<dbReference type="GO" id="GO:0008360">
    <property type="term" value="P:regulation of cell shape"/>
    <property type="evidence" value="ECO:0007669"/>
    <property type="project" value="UniProtKB-KW"/>
</dbReference>
<organism evidence="18 19">
    <name type="scientific">Macrococcoides bohemicum</name>
    <dbReference type="NCBI Taxonomy" id="1903056"/>
    <lineage>
        <taxon>Bacteria</taxon>
        <taxon>Bacillati</taxon>
        <taxon>Bacillota</taxon>
        <taxon>Bacilli</taxon>
        <taxon>Bacillales</taxon>
        <taxon>Staphylococcaceae</taxon>
        <taxon>Macrococcoides</taxon>
    </lineage>
</organism>
<dbReference type="Pfam" id="PF02873">
    <property type="entry name" value="MurB_C"/>
    <property type="match status" value="1"/>
</dbReference>
<evidence type="ECO:0000256" key="9">
    <source>
        <dbReference type="ARBA" id="ARBA00022857"/>
    </source>
</evidence>
<comment type="similarity">
    <text evidence="16">Belongs to the MurB family.</text>
</comment>
<feature type="active site" description="Proton donor" evidence="16">
    <location>
        <position position="226"/>
    </location>
</feature>
<evidence type="ECO:0000256" key="11">
    <source>
        <dbReference type="ARBA" id="ARBA00022984"/>
    </source>
</evidence>
<keyword evidence="11 16" id="KW-0573">Peptidoglycan synthesis</keyword>
<evidence type="ECO:0000256" key="1">
    <source>
        <dbReference type="ARBA" id="ARBA00001974"/>
    </source>
</evidence>
<dbReference type="EMBL" id="PZJG01000003">
    <property type="protein sequence ID" value="RAK49491.1"/>
    <property type="molecule type" value="Genomic_DNA"/>
</dbReference>
<comment type="pathway">
    <text evidence="4 16">Cell wall biogenesis; peptidoglycan biosynthesis.</text>
</comment>
<comment type="catalytic activity">
    <reaction evidence="15 16">
        <text>UDP-N-acetyl-alpha-D-muramate + NADP(+) = UDP-N-acetyl-3-O-(1-carboxyvinyl)-alpha-D-glucosamine + NADPH + H(+)</text>
        <dbReference type="Rhea" id="RHEA:12248"/>
        <dbReference type="ChEBI" id="CHEBI:15378"/>
        <dbReference type="ChEBI" id="CHEBI:57783"/>
        <dbReference type="ChEBI" id="CHEBI:58349"/>
        <dbReference type="ChEBI" id="CHEBI:68483"/>
        <dbReference type="ChEBI" id="CHEBI:70757"/>
        <dbReference type="EC" id="1.3.1.98"/>
    </reaction>
</comment>
<evidence type="ECO:0000256" key="2">
    <source>
        <dbReference type="ARBA" id="ARBA00003921"/>
    </source>
</evidence>
<keyword evidence="13 16" id="KW-0131">Cell cycle</keyword>
<evidence type="ECO:0000313" key="19">
    <source>
        <dbReference type="Proteomes" id="UP000249579"/>
    </source>
</evidence>
<dbReference type="Gene3D" id="3.90.78.10">
    <property type="entry name" value="UDP-N-acetylenolpyruvoylglucosamine reductase, C-terminal domain"/>
    <property type="match status" value="1"/>
</dbReference>
<dbReference type="NCBIfam" id="NF010480">
    <property type="entry name" value="PRK13905.1"/>
    <property type="match status" value="1"/>
</dbReference>
<keyword evidence="12 16" id="KW-0560">Oxidoreductase</keyword>
<evidence type="ECO:0000256" key="10">
    <source>
        <dbReference type="ARBA" id="ARBA00022960"/>
    </source>
</evidence>
<evidence type="ECO:0000256" key="3">
    <source>
        <dbReference type="ARBA" id="ARBA00004496"/>
    </source>
</evidence>
<dbReference type="InterPro" id="IPR003170">
    <property type="entry name" value="MurB"/>
</dbReference>
<keyword evidence="6 16" id="KW-0132">Cell division</keyword>
<dbReference type="Gene3D" id="3.30.43.10">
    <property type="entry name" value="Uridine Diphospho-n-acetylenolpyruvylglucosamine Reductase, domain 2"/>
    <property type="match status" value="1"/>
</dbReference>
<comment type="subcellular location">
    <subcellularLocation>
        <location evidence="3 16">Cytoplasm</location>
    </subcellularLocation>
</comment>
<evidence type="ECO:0000313" key="18">
    <source>
        <dbReference type="EMBL" id="RAK49491.1"/>
    </source>
</evidence>
<dbReference type="GO" id="GO:0009252">
    <property type="term" value="P:peptidoglycan biosynthetic process"/>
    <property type="evidence" value="ECO:0007669"/>
    <property type="project" value="UniProtKB-UniRule"/>
</dbReference>
<dbReference type="OrthoDB" id="9804753at2"/>
<dbReference type="GO" id="GO:0051301">
    <property type="term" value="P:cell division"/>
    <property type="evidence" value="ECO:0007669"/>
    <property type="project" value="UniProtKB-KW"/>
</dbReference>
<dbReference type="GO" id="GO:0008762">
    <property type="term" value="F:UDP-N-acetylmuramate dehydrogenase activity"/>
    <property type="evidence" value="ECO:0007669"/>
    <property type="project" value="UniProtKB-UniRule"/>
</dbReference>
<comment type="caution">
    <text evidence="18">The sequence shown here is derived from an EMBL/GenBank/DDBJ whole genome shotgun (WGS) entry which is preliminary data.</text>
</comment>
<evidence type="ECO:0000256" key="12">
    <source>
        <dbReference type="ARBA" id="ARBA00023002"/>
    </source>
</evidence>
<keyword evidence="7 16" id="KW-0285">Flavoprotein</keyword>
<name>A0A328A4N6_9STAP</name>
<dbReference type="EC" id="1.3.1.98" evidence="16"/>
<reference evidence="18 19" key="1">
    <citation type="journal article" date="2018" name="Front. Microbiol.">
        <title>Description and Comparative Genomics of Macrococcus caseolyticus subsp. hominis subsp. nov., Macrococcus goetzii sp. nov., Macrococcus epidermidis sp. nov., and Macrococcus bohemicus sp. nov., Novel Macrococci From Human Clinical Material With Virulence Potential and Suspected Uptake of Foreign DNA by Natural Transformation.</title>
        <authorList>
            <person name="Maslanova I."/>
            <person name="Wertheimer Z."/>
            <person name="Sedlacek I."/>
            <person name="Svec P."/>
            <person name="Indrakova A."/>
            <person name="Kovarovic V."/>
            <person name="Schumann P."/>
            <person name="Sproer C."/>
            <person name="Kralova S."/>
            <person name="Sedo O."/>
            <person name="Kristofova L."/>
            <person name="Vrbovska V."/>
            <person name="Fuzik T."/>
            <person name="Petras P."/>
            <person name="Zdrahal Z."/>
            <person name="Ruzickova V."/>
            <person name="Doskar J."/>
            <person name="Pantucek R."/>
        </authorList>
    </citation>
    <scope>NUCLEOTIDE SEQUENCE [LARGE SCALE GENOMIC DNA]</scope>
    <source>
        <strain evidence="18 19">03/115</strain>
    </source>
</reference>
<dbReference type="RefSeq" id="WP_111745517.1">
    <property type="nucleotide sequence ID" value="NZ_DALZDE010000003.1"/>
</dbReference>
<dbReference type="UniPathway" id="UPA00219"/>
<feature type="active site" evidence="16">
    <location>
        <position position="176"/>
    </location>
</feature>
<evidence type="ECO:0000256" key="7">
    <source>
        <dbReference type="ARBA" id="ARBA00022630"/>
    </source>
</evidence>
<keyword evidence="8 16" id="KW-0274">FAD</keyword>
<dbReference type="GO" id="GO:0005829">
    <property type="term" value="C:cytosol"/>
    <property type="evidence" value="ECO:0007669"/>
    <property type="project" value="TreeGrafter"/>
</dbReference>
<comment type="function">
    <text evidence="2 16">Cell wall formation.</text>
</comment>
<comment type="cofactor">
    <cofactor evidence="1 16">
        <name>FAD</name>
        <dbReference type="ChEBI" id="CHEBI:57692"/>
    </cofactor>
</comment>
<dbReference type="InterPro" id="IPR036318">
    <property type="entry name" value="FAD-bd_PCMH-like_sf"/>
</dbReference>
<keyword evidence="5 16" id="KW-0963">Cytoplasm</keyword>
<dbReference type="InterPro" id="IPR016167">
    <property type="entry name" value="FAD-bd_PCMH_sub1"/>
</dbReference>
<proteinExistence type="inferred from homology"/>
<feature type="domain" description="FAD-binding PCMH-type" evidence="17">
    <location>
        <begin position="33"/>
        <end position="197"/>
    </location>
</feature>
<dbReference type="InterPro" id="IPR036635">
    <property type="entry name" value="MurB_C_sf"/>
</dbReference>
<dbReference type="NCBIfam" id="TIGR00179">
    <property type="entry name" value="murB"/>
    <property type="match status" value="1"/>
</dbReference>
<evidence type="ECO:0000256" key="5">
    <source>
        <dbReference type="ARBA" id="ARBA00022490"/>
    </source>
</evidence>
<accession>A0A328A4N6</accession>
<gene>
    <name evidence="16 18" type="primary">murB</name>
    <name evidence="18" type="ORF">BHX94_06685</name>
</gene>
<feature type="active site" evidence="16">
    <location>
        <position position="296"/>
    </location>
</feature>
<evidence type="ECO:0000256" key="15">
    <source>
        <dbReference type="ARBA" id="ARBA00048914"/>
    </source>
</evidence>
<dbReference type="InterPro" id="IPR011601">
    <property type="entry name" value="MurB_C"/>
</dbReference>
<dbReference type="AlphaFoldDB" id="A0A328A4N6"/>
<evidence type="ECO:0000256" key="8">
    <source>
        <dbReference type="ARBA" id="ARBA00022827"/>
    </source>
</evidence>
<dbReference type="SUPFAM" id="SSF56194">
    <property type="entry name" value="Uridine diphospho-N-Acetylenolpyruvylglucosamine reductase, MurB, C-terminal domain"/>
    <property type="match status" value="1"/>
</dbReference>